<sequence>MTTWLSKLKTELPEVSEETKKTLSEIQKSVNESLDIGISPDFTDGFVGELEIADDSLKKFLKTWDGTGDVTEKYNQYLKSASDSSSTFSANLKKVSATLKSVAANMAIMLAINVAVQTLSKVWDNLNVTVEEQRDKVDSLKASYEELNSEYDSLKEKDSLSSYEKDRLSYLERRLDLDKQILEIEQKQLYKEQIGTGNWTDAFDEDSLLNKKSRELNTRPDADNLAGVSTRSTKEIEKYLGLSEKLRDLVKEQSELEEGRTAKSEYLERRMAFIQEKEANSLKELQEYQDELVIKQGEYLENAQTAQEAVDSGLLTGKDLASAQEMADYWNQMYQDALGIQFSIQKATNTYNPGEKNGLVRRASNKFGNISDSDMGTFSEEDLKLILELDVDPDSITSVEDLKAKVEELKLGVEETNETPLSIGSVSSLIDQLNSQLKPAFDSLQKAYQNIFTEDGFSPENVDLSMLKDIKSAIEEINEIDGIDIDLSSFDDLAKVLTNPATTATKAQSAFDTFAASIINGTNAIDGMDESTAQLVTSMLESLGVANAEEVVMAKLTSQVEGLALEKQFAAQTGKELVTATSDEVLAFLNHAGASETARQYLFKLISAEQVFGDTDLSVEDKISKLKELATAYGQTAIAARIANLEKANKDGHVPINYNDELASLQKEINDSVNNVKIDFASVGSGSAGSAGKEAADKYIEAFEDELSELNRLKDIGILSEKSYLDSLRKLYLKYYAKKEKYLKEYQEQEKNYLQGMKSLYESAFSYITKQIDKRIDSIQKQSDAQIASMEAQKKAAEEFYQNQIDELDEQIDAIDKEISAKQELIDAINEAADARQREIDLQKAQYDLERMQNQNTQLVYKDGQMAYEADTSGIREAREEVESKKRDIEIATIEKVIDGLEKQRDVLEEQQEALEKALDASNAYWDAEIEKIEKHFDSMILNLEETKSKFTELSEVFENAQMEATLQELGINMEVLLSGSSEEFDKLKNSYVGILADMSRSNDEVVGKLSQLSGVSAESVSYLESTKGAFENLGATTLDPLSTDVEETATSVEGLSTSAGEASTAVGDIGTNASNTTASITPLNDEIQKLKDLLDELTTLFGKLEFPTPGEEGYAQKLEAIATAFGNIATKCKEFEQINFSSIIGTGGEDIQSTGFTGLGTAISNAVIIIETQMDKLKTALQTGNDAFKDQVSYITDTYVPAWESLQTRLGEIIGVGGGGTSKENKDTTTTSNTKPKTESAGDGSIVDIMQTGGDEVSAKLQDPWLTSFNEFATGENSIQSIANLIKDIVTEMATSIQSQCEAAAKAIKDLADTALNSSISIGGHGGGSSKPSNAKAYAKGSDGLPRNEKNALVGEVAPELVVDPETGQYSIFTTPTITDLKKGSIVYDGDETKKILSGKGIASNNAYAEGTASRSNIVPIDYTAPGNENLRKFMEYMERNTNALDIVATMKNPLSDIADSVNSISNVVNNSTNNMRNVEVSVGDIYLQGVQDTNSLSSAIIERLPNTLAQELHRR</sequence>
<feature type="region of interest" description="Disordered" evidence="2">
    <location>
        <begin position="1324"/>
        <end position="1345"/>
    </location>
</feature>
<gene>
    <name evidence="3" type="ORF">V6984_08665</name>
</gene>
<evidence type="ECO:0000256" key="2">
    <source>
        <dbReference type="SAM" id="MobiDB-lite"/>
    </source>
</evidence>
<feature type="region of interest" description="Disordered" evidence="2">
    <location>
        <begin position="1218"/>
        <end position="1247"/>
    </location>
</feature>
<proteinExistence type="predicted"/>
<dbReference type="Proteomes" id="UP001451571">
    <property type="component" value="Chromosome"/>
</dbReference>
<feature type="coiled-coil region" evidence="1">
    <location>
        <begin position="787"/>
        <end position="964"/>
    </location>
</feature>
<evidence type="ECO:0000313" key="4">
    <source>
        <dbReference type="Proteomes" id="UP001451571"/>
    </source>
</evidence>
<dbReference type="Gene3D" id="1.10.287.950">
    <property type="entry name" value="Methyl-accepting chemotaxis protein"/>
    <property type="match status" value="2"/>
</dbReference>
<evidence type="ECO:0000256" key="1">
    <source>
        <dbReference type="SAM" id="Coils"/>
    </source>
</evidence>
<keyword evidence="4" id="KW-1185">Reference proteome</keyword>
<reference evidence="3 4" key="1">
    <citation type="submission" date="2024-02" db="EMBL/GenBank/DDBJ databases">
        <title>Bacterial strain from lacustrine sediment.</title>
        <authorList>
            <person name="Petit C."/>
            <person name="Fadhlaoui K."/>
        </authorList>
    </citation>
    <scope>NUCLEOTIDE SEQUENCE [LARGE SCALE GENOMIC DNA]</scope>
    <source>
        <strain evidence="3 4">IPX-CK</strain>
    </source>
</reference>
<dbReference type="EMBL" id="CP146256">
    <property type="protein sequence ID" value="XAH75809.1"/>
    <property type="molecule type" value="Genomic_DNA"/>
</dbReference>
<keyword evidence="1" id="KW-0175">Coiled coil</keyword>
<evidence type="ECO:0000313" key="3">
    <source>
        <dbReference type="EMBL" id="XAH75809.1"/>
    </source>
</evidence>
<protein>
    <submittedName>
        <fullName evidence="3">Phage tail tape measure protein</fullName>
    </submittedName>
</protein>
<accession>A0ABZ3F2W6</accession>
<organism evidence="3 4">
    <name type="scientific">Kineothrix sedimenti</name>
    <dbReference type="NCBI Taxonomy" id="3123317"/>
    <lineage>
        <taxon>Bacteria</taxon>
        <taxon>Bacillati</taxon>
        <taxon>Bacillota</taxon>
        <taxon>Clostridia</taxon>
        <taxon>Lachnospirales</taxon>
        <taxon>Lachnospiraceae</taxon>
        <taxon>Kineothrix</taxon>
    </lineage>
</organism>
<name>A0ABZ3F2W6_9FIRM</name>
<dbReference type="RefSeq" id="WP_342759383.1">
    <property type="nucleotide sequence ID" value="NZ_CP146256.1"/>
</dbReference>
<feature type="coiled-coil region" evidence="1">
    <location>
        <begin position="130"/>
        <end position="157"/>
    </location>
</feature>